<dbReference type="Gene3D" id="3.40.50.450">
    <property type="match status" value="1"/>
</dbReference>
<reference evidence="1" key="1">
    <citation type="submission" date="2023-06" db="EMBL/GenBank/DDBJ databases">
        <title>Two Chryseobacterium gambrini strains from China.</title>
        <authorList>
            <person name="Zeng J."/>
            <person name="Wu Y."/>
        </authorList>
    </citation>
    <scope>NUCLEOTIDE SEQUENCE</scope>
    <source>
        <strain evidence="1">SQ219</strain>
    </source>
</reference>
<sequence>MKDINWLVTSGQAKITETKITYIPTKAKDPEGNEYYQTSVINSDVDFENGSIEFNIKVKEIKALCQIVLETEEYGNLNIGMNASGSLFGITKYDYKTKRWEWQNGSGFPENLELDKEYKLKIIVTGSLLTLYVNNIKIAESNQYIKKAQLKFFITSSNEVEITDFKVTMKKPKAFIVMQFSDEFNKLYNEVIKPICEEYGLECERADEFYTSTPIIADIVNSLIKCSIIIAEITPDNPNVYYELGYAHAINKPTILLCDKNKRSKLPFDVSGFRTLFYEDSIMGKSSIESSLRKYLEIISY</sequence>
<dbReference type="EMBL" id="JAUHGV010000008">
    <property type="protein sequence ID" value="MDN4012665.1"/>
    <property type="molecule type" value="Genomic_DNA"/>
</dbReference>
<gene>
    <name evidence="1" type="ORF">QX233_09355</name>
</gene>
<dbReference type="Proteomes" id="UP001225933">
    <property type="component" value="Unassembled WGS sequence"/>
</dbReference>
<dbReference type="AlphaFoldDB" id="A0AAJ1VJ66"/>
<dbReference type="Gene3D" id="2.60.120.560">
    <property type="entry name" value="Exo-inulinase, domain 1"/>
    <property type="match status" value="1"/>
</dbReference>
<name>A0AAJ1VJ66_9FLAO</name>
<accession>A0AAJ1VJ66</accession>
<protein>
    <submittedName>
        <fullName evidence="1">Nucleoside 2-deoxyribosyltransferase</fullName>
    </submittedName>
</protein>
<dbReference type="SUPFAM" id="SSF52309">
    <property type="entry name" value="N-(deoxy)ribosyltransferase-like"/>
    <property type="match status" value="1"/>
</dbReference>
<organism evidence="1 2">
    <name type="scientific">Chryseobacterium gambrini</name>
    <dbReference type="NCBI Taxonomy" id="373672"/>
    <lineage>
        <taxon>Bacteria</taxon>
        <taxon>Pseudomonadati</taxon>
        <taxon>Bacteroidota</taxon>
        <taxon>Flavobacteriia</taxon>
        <taxon>Flavobacteriales</taxon>
        <taxon>Weeksellaceae</taxon>
        <taxon>Chryseobacterium group</taxon>
        <taxon>Chryseobacterium</taxon>
    </lineage>
</organism>
<evidence type="ECO:0000313" key="2">
    <source>
        <dbReference type="Proteomes" id="UP001225933"/>
    </source>
</evidence>
<proteinExistence type="predicted"/>
<comment type="caution">
    <text evidence="1">The sequence shown here is derived from an EMBL/GenBank/DDBJ whole genome shotgun (WGS) entry which is preliminary data.</text>
</comment>
<dbReference type="RefSeq" id="WP_214589191.1">
    <property type="nucleotide sequence ID" value="NZ_JAUHGV010000008.1"/>
</dbReference>
<evidence type="ECO:0000313" key="1">
    <source>
        <dbReference type="EMBL" id="MDN4012665.1"/>
    </source>
</evidence>